<keyword evidence="2 4" id="KW-0012">Acyltransferase</keyword>
<evidence type="ECO:0000256" key="2">
    <source>
        <dbReference type="ARBA" id="ARBA00023315"/>
    </source>
</evidence>
<dbReference type="Gene3D" id="3.40.630.30">
    <property type="match status" value="1"/>
</dbReference>
<sequence length="163" mass="18764">MKLDFKNIQEKDLPLVKEIYDWYIENSTATFHTQPISLDELKELLYFDHHLYHSFLIYADEELAGYCFTTHFKKRQAYNRTAEVTIYLKNGFGGKGIGKKTLHFIEEKAKNNGIKNLLGIITGDNTGSIALFSKCGYFECANFKNVGEKFGKILDVVGYQKEI</sequence>
<organism evidence="4 5">
    <name type="scientific">Galbibacter orientalis DSM 19592</name>
    <dbReference type="NCBI Taxonomy" id="926559"/>
    <lineage>
        <taxon>Bacteria</taxon>
        <taxon>Pseudomonadati</taxon>
        <taxon>Bacteroidota</taxon>
        <taxon>Flavobacteriia</taxon>
        <taxon>Flavobacteriales</taxon>
        <taxon>Flavobacteriaceae</taxon>
        <taxon>Galbibacter</taxon>
    </lineage>
</organism>
<evidence type="ECO:0000256" key="1">
    <source>
        <dbReference type="ARBA" id="ARBA00022679"/>
    </source>
</evidence>
<accession>I3C8S7</accession>
<keyword evidence="5" id="KW-1185">Reference proteome</keyword>
<dbReference type="InterPro" id="IPR000182">
    <property type="entry name" value="GNAT_dom"/>
</dbReference>
<dbReference type="SUPFAM" id="SSF55729">
    <property type="entry name" value="Acyl-CoA N-acyltransferases (Nat)"/>
    <property type="match status" value="1"/>
</dbReference>
<protein>
    <submittedName>
        <fullName evidence="4">Sortase-like acyltransferase</fullName>
    </submittedName>
</protein>
<dbReference type="EMBL" id="JH651379">
    <property type="protein sequence ID" value="EIJ40020.1"/>
    <property type="molecule type" value="Genomic_DNA"/>
</dbReference>
<dbReference type="Pfam" id="PF13420">
    <property type="entry name" value="Acetyltransf_4"/>
    <property type="match status" value="1"/>
</dbReference>
<dbReference type="AlphaFoldDB" id="I3C8S7"/>
<dbReference type="PROSITE" id="PS51186">
    <property type="entry name" value="GNAT"/>
    <property type="match status" value="1"/>
</dbReference>
<name>I3C8S7_9FLAO</name>
<dbReference type="Proteomes" id="UP000004690">
    <property type="component" value="Unassembled WGS sequence"/>
</dbReference>
<dbReference type="GO" id="GO:0016747">
    <property type="term" value="F:acyltransferase activity, transferring groups other than amino-acyl groups"/>
    <property type="evidence" value="ECO:0007669"/>
    <property type="project" value="InterPro"/>
</dbReference>
<evidence type="ECO:0000313" key="5">
    <source>
        <dbReference type="Proteomes" id="UP000004690"/>
    </source>
</evidence>
<feature type="domain" description="N-acetyltransferase" evidence="3">
    <location>
        <begin position="3"/>
        <end position="163"/>
    </location>
</feature>
<dbReference type="STRING" id="926559.JoomaDRAFT_3067"/>
<dbReference type="eggNOG" id="COG1247">
    <property type="taxonomic scope" value="Bacteria"/>
</dbReference>
<dbReference type="OrthoDB" id="9799096at2"/>
<reference evidence="4 5" key="1">
    <citation type="submission" date="2012-02" db="EMBL/GenBank/DDBJ databases">
        <title>Improved High-Quality Draft genome of Joostella marina DSM 19592.</title>
        <authorList>
            <consortium name="US DOE Joint Genome Institute (JGI-PGF)"/>
            <person name="Lucas S."/>
            <person name="Copeland A."/>
            <person name="Lapidus A."/>
            <person name="Bruce D."/>
            <person name="Goodwin L."/>
            <person name="Pitluck S."/>
            <person name="Peters L."/>
            <person name="Chertkov O."/>
            <person name="Ovchinnikova G."/>
            <person name="Kyrpides N."/>
            <person name="Mavromatis K."/>
            <person name="Detter J.C."/>
            <person name="Han C."/>
            <person name="Land M."/>
            <person name="Hauser L."/>
            <person name="Markowitz V."/>
            <person name="Cheng J.-F."/>
            <person name="Hugenholtz P."/>
            <person name="Woyke T."/>
            <person name="Wu D."/>
            <person name="Tindall B."/>
            <person name="Brambilla E."/>
            <person name="Klenk H.-P."/>
            <person name="Eisen J.A."/>
        </authorList>
    </citation>
    <scope>NUCLEOTIDE SEQUENCE [LARGE SCALE GENOMIC DNA]</scope>
    <source>
        <strain evidence="4 5">DSM 19592</strain>
    </source>
</reference>
<dbReference type="HOGENOM" id="CLU_013985_4_3_10"/>
<proteinExistence type="predicted"/>
<gene>
    <name evidence="4" type="ORF">JoomaDRAFT_3067</name>
</gene>
<evidence type="ECO:0000259" key="3">
    <source>
        <dbReference type="PROSITE" id="PS51186"/>
    </source>
</evidence>
<dbReference type="InterPro" id="IPR016181">
    <property type="entry name" value="Acyl_CoA_acyltransferase"/>
</dbReference>
<dbReference type="PANTHER" id="PTHR43072">
    <property type="entry name" value="N-ACETYLTRANSFERASE"/>
    <property type="match status" value="1"/>
</dbReference>
<evidence type="ECO:0000313" key="4">
    <source>
        <dbReference type="EMBL" id="EIJ40020.1"/>
    </source>
</evidence>
<keyword evidence="1 4" id="KW-0808">Transferase</keyword>
<dbReference type="PANTHER" id="PTHR43072:SF23">
    <property type="entry name" value="UPF0039 PROTEIN C11D3.02C"/>
    <property type="match status" value="1"/>
</dbReference>
<dbReference type="RefSeq" id="WP_008613932.1">
    <property type="nucleotide sequence ID" value="NZ_JH651379.1"/>
</dbReference>